<sequence length="482" mass="50403">MKSAVALSVLSVIAASHAQAAETLLGVYIFHRHGDRTPKALAPANLTILGYEQVYTSGNYFRSRYLTGDSKIKGINEDTVKLSQLAVTAPVDNVLQSSAMGFLQSLYPPVGQTIQTLADGDTVQAPMNGYQLIPVNTVQSGSGSEDNGWLQDSSGCYNAKISSNSYFNSDSYTSLLASTKDFYSSIVPVVNATFNASDVTFKNAYVVYDLINVAEIHNASIPDSQVLTNQTLFQLRTLADTHEFNLAYNASDNLRAMSGMQLAGEILKYFNSTIASGTAGSSANKLAIQFGAYATFLSFFGLANLTHANESFYGVVDYASSMSLELFTTADASAGFPDTKDLQVRFLFHNGTASNTSQPAVYPLFGGAADAVSWNEFEGNLSRFAVSTTQDWCTKCGNTTGSCAAYADSGTGSSSGNGSASAGAGSHMSAAVGGVIGAFVTLALVLGALAAFMLLGGFRLAKKGGRNAAVGGSTVGETAVKA</sequence>
<evidence type="ECO:0000256" key="2">
    <source>
        <dbReference type="SAM" id="Phobius"/>
    </source>
</evidence>
<dbReference type="InterPro" id="IPR000560">
    <property type="entry name" value="His_Pase_clade-2"/>
</dbReference>
<dbReference type="CDD" id="cd07061">
    <property type="entry name" value="HP_HAP_like"/>
    <property type="match status" value="1"/>
</dbReference>
<name>A0A6A6T1V5_9PLEO</name>
<dbReference type="SUPFAM" id="SSF53254">
    <property type="entry name" value="Phosphoglycerate mutase-like"/>
    <property type="match status" value="1"/>
</dbReference>
<dbReference type="Pfam" id="PF00328">
    <property type="entry name" value="His_Phos_2"/>
    <property type="match status" value="1"/>
</dbReference>
<dbReference type="PANTHER" id="PTHR11567">
    <property type="entry name" value="ACID PHOSPHATASE-RELATED"/>
    <property type="match status" value="1"/>
</dbReference>
<feature type="chain" id="PRO_5025507852" evidence="3">
    <location>
        <begin position="21"/>
        <end position="482"/>
    </location>
</feature>
<dbReference type="AlphaFoldDB" id="A0A6A6T1V5"/>
<proteinExistence type="inferred from homology"/>
<evidence type="ECO:0000313" key="5">
    <source>
        <dbReference type="Proteomes" id="UP000799324"/>
    </source>
</evidence>
<keyword evidence="3" id="KW-0732">Signal</keyword>
<evidence type="ECO:0000256" key="1">
    <source>
        <dbReference type="ARBA" id="ARBA00005375"/>
    </source>
</evidence>
<dbReference type="PANTHER" id="PTHR11567:SF142">
    <property type="entry name" value="PHOSPHOGLYCERATE MUTASE-LIKE PROTEIN"/>
    <property type="match status" value="1"/>
</dbReference>
<dbReference type="OrthoDB" id="258392at2759"/>
<evidence type="ECO:0000313" key="4">
    <source>
        <dbReference type="EMBL" id="KAF2653730.1"/>
    </source>
</evidence>
<feature type="signal peptide" evidence="3">
    <location>
        <begin position="1"/>
        <end position="20"/>
    </location>
</feature>
<keyword evidence="2" id="KW-0812">Transmembrane</keyword>
<keyword evidence="5" id="KW-1185">Reference proteome</keyword>
<dbReference type="Gene3D" id="3.40.50.1240">
    <property type="entry name" value="Phosphoglycerate mutase-like"/>
    <property type="match status" value="1"/>
</dbReference>
<protein>
    <submittedName>
        <fullName evidence="4">Phosphoglycerate mutase-like protein</fullName>
    </submittedName>
</protein>
<evidence type="ECO:0000256" key="3">
    <source>
        <dbReference type="SAM" id="SignalP"/>
    </source>
</evidence>
<gene>
    <name evidence="4" type="ORF">K491DRAFT_717801</name>
</gene>
<feature type="transmembrane region" description="Helical" evidence="2">
    <location>
        <begin position="431"/>
        <end position="456"/>
    </location>
</feature>
<dbReference type="InterPro" id="IPR029033">
    <property type="entry name" value="His_PPase_superfam"/>
</dbReference>
<keyword evidence="2" id="KW-0472">Membrane</keyword>
<dbReference type="Proteomes" id="UP000799324">
    <property type="component" value="Unassembled WGS sequence"/>
</dbReference>
<accession>A0A6A6T1V5</accession>
<comment type="similarity">
    <text evidence="1">Belongs to the histidine acid phosphatase family.</text>
</comment>
<dbReference type="EMBL" id="MU004376">
    <property type="protein sequence ID" value="KAF2653730.1"/>
    <property type="molecule type" value="Genomic_DNA"/>
</dbReference>
<keyword evidence="2" id="KW-1133">Transmembrane helix</keyword>
<dbReference type="GO" id="GO:0016791">
    <property type="term" value="F:phosphatase activity"/>
    <property type="evidence" value="ECO:0007669"/>
    <property type="project" value="TreeGrafter"/>
</dbReference>
<organism evidence="4 5">
    <name type="scientific">Lophiostoma macrostomum CBS 122681</name>
    <dbReference type="NCBI Taxonomy" id="1314788"/>
    <lineage>
        <taxon>Eukaryota</taxon>
        <taxon>Fungi</taxon>
        <taxon>Dikarya</taxon>
        <taxon>Ascomycota</taxon>
        <taxon>Pezizomycotina</taxon>
        <taxon>Dothideomycetes</taxon>
        <taxon>Pleosporomycetidae</taxon>
        <taxon>Pleosporales</taxon>
        <taxon>Lophiostomataceae</taxon>
        <taxon>Lophiostoma</taxon>
    </lineage>
</organism>
<dbReference type="InterPro" id="IPR050645">
    <property type="entry name" value="Histidine_acid_phosphatase"/>
</dbReference>
<reference evidence="4" key="1">
    <citation type="journal article" date="2020" name="Stud. Mycol.">
        <title>101 Dothideomycetes genomes: a test case for predicting lifestyles and emergence of pathogens.</title>
        <authorList>
            <person name="Haridas S."/>
            <person name="Albert R."/>
            <person name="Binder M."/>
            <person name="Bloem J."/>
            <person name="Labutti K."/>
            <person name="Salamov A."/>
            <person name="Andreopoulos B."/>
            <person name="Baker S."/>
            <person name="Barry K."/>
            <person name="Bills G."/>
            <person name="Bluhm B."/>
            <person name="Cannon C."/>
            <person name="Castanera R."/>
            <person name="Culley D."/>
            <person name="Daum C."/>
            <person name="Ezra D."/>
            <person name="Gonzalez J."/>
            <person name="Henrissat B."/>
            <person name="Kuo A."/>
            <person name="Liang C."/>
            <person name="Lipzen A."/>
            <person name="Lutzoni F."/>
            <person name="Magnuson J."/>
            <person name="Mondo S."/>
            <person name="Nolan M."/>
            <person name="Ohm R."/>
            <person name="Pangilinan J."/>
            <person name="Park H.-J."/>
            <person name="Ramirez L."/>
            <person name="Alfaro M."/>
            <person name="Sun H."/>
            <person name="Tritt A."/>
            <person name="Yoshinaga Y."/>
            <person name="Zwiers L.-H."/>
            <person name="Turgeon B."/>
            <person name="Goodwin S."/>
            <person name="Spatafora J."/>
            <person name="Crous P."/>
            <person name="Grigoriev I."/>
        </authorList>
    </citation>
    <scope>NUCLEOTIDE SEQUENCE</scope>
    <source>
        <strain evidence="4">CBS 122681</strain>
    </source>
</reference>